<keyword evidence="3" id="KW-0328">Glycosyltransferase</keyword>
<evidence type="ECO:0000313" key="10">
    <source>
        <dbReference type="EMBL" id="AKE62765.1"/>
    </source>
</evidence>
<evidence type="ECO:0000256" key="3">
    <source>
        <dbReference type="ARBA" id="ARBA00022676"/>
    </source>
</evidence>
<dbReference type="RefSeq" id="WP_046660756.1">
    <property type="nucleotide sequence ID" value="NZ_CP011304.1"/>
</dbReference>
<dbReference type="EMBL" id="CP011304">
    <property type="protein sequence ID" value="AKE62765.1"/>
    <property type="molecule type" value="Genomic_DNA"/>
</dbReference>
<reference evidence="10 11" key="1">
    <citation type="journal article" date="2015" name="Genome Announc.">
        <title>Complete Genome Sequence of Microcystis aeruginosa NIES-2549, a Bloom-Forming Cyanobacterium from Lake Kasumigaura, Japan.</title>
        <authorList>
            <person name="Yamaguchi H."/>
            <person name="Suzuki S."/>
            <person name="Tanabe Y."/>
            <person name="Osana Y."/>
            <person name="Shimura Y."/>
            <person name="Ishida K."/>
            <person name="Kawachi M."/>
        </authorList>
    </citation>
    <scope>NUCLEOTIDE SEQUENCE [LARGE SCALE GENOMIC DNA]</scope>
    <source>
        <strain evidence="10 11">NIES-2549</strain>
    </source>
</reference>
<feature type="transmembrane region" description="Helical" evidence="8">
    <location>
        <begin position="165"/>
        <end position="184"/>
    </location>
</feature>
<feature type="transmembrane region" description="Helical" evidence="8">
    <location>
        <begin position="424"/>
        <end position="444"/>
    </location>
</feature>
<dbReference type="GO" id="GO:0009103">
    <property type="term" value="P:lipopolysaccharide biosynthetic process"/>
    <property type="evidence" value="ECO:0007669"/>
    <property type="project" value="UniProtKB-ARBA"/>
</dbReference>
<dbReference type="PANTHER" id="PTHR33908">
    <property type="entry name" value="MANNOSYLTRANSFERASE YKCB-RELATED"/>
    <property type="match status" value="1"/>
</dbReference>
<sequence length="446" mass="51361">MPSFLTVHKHWLIGAIITFLGAFLRIYNYDSLPPDNWTSDEYAFAWSGMSLLQTGIPTSWSWLSPTDNFPTVVWEAKNLRYRLVTPWFDHPPLFGLLVGLFALLGGAKTFFDCSLTIIRVPSLLLGIASIVLVYLLALKLSNLSIAIIASLIYATNPNTVFLSRLAISENLMIVFCLFIILLYWQYYQTKQKKYLYIAACLAGLACLVKVTAIYLVVLLIVLLIYEKQGREAIYVTAIGAFFFSLYFLYGAIYDYDFFRKIFQEQSLRFEDFNFVKYLTTPTVFFEDGWLIFSWLTLLPFLRKNPASPQVRLLALPVILYTLILVATGAQSHFFTWYMIPFYPFMFIILAIFLDDFRQETDGLTASIIFIFLGVWSIHLNLTAWILASPYGRYYFMIGTAAILGVFYLKDIFGLFKKFWIDRFTFLLFLALLAANINVVLTYKFSG</sequence>
<keyword evidence="4 10" id="KW-0808">Transferase</keyword>
<evidence type="ECO:0000256" key="1">
    <source>
        <dbReference type="ARBA" id="ARBA00004651"/>
    </source>
</evidence>
<evidence type="ECO:0000256" key="5">
    <source>
        <dbReference type="ARBA" id="ARBA00022692"/>
    </source>
</evidence>
<accession>A0A0F6RJB0</accession>
<name>A0A0F6RJB0_MICAE</name>
<feature type="domain" description="Glycosyltransferase RgtA/B/C/D-like" evidence="9">
    <location>
        <begin position="89"/>
        <end position="233"/>
    </location>
</feature>
<proteinExistence type="predicted"/>
<evidence type="ECO:0000256" key="6">
    <source>
        <dbReference type="ARBA" id="ARBA00022989"/>
    </source>
</evidence>
<evidence type="ECO:0000256" key="2">
    <source>
        <dbReference type="ARBA" id="ARBA00022475"/>
    </source>
</evidence>
<organism evidence="10 11">
    <name type="scientific">Microcystis aeruginosa NIES-2549</name>
    <dbReference type="NCBI Taxonomy" id="1641812"/>
    <lineage>
        <taxon>Bacteria</taxon>
        <taxon>Bacillati</taxon>
        <taxon>Cyanobacteriota</taxon>
        <taxon>Cyanophyceae</taxon>
        <taxon>Oscillatoriophycideae</taxon>
        <taxon>Chroococcales</taxon>
        <taxon>Microcystaceae</taxon>
        <taxon>Microcystis</taxon>
    </lineage>
</organism>
<keyword evidence="6 8" id="KW-1133">Transmembrane helix</keyword>
<evidence type="ECO:0000259" key="9">
    <source>
        <dbReference type="Pfam" id="PF13231"/>
    </source>
</evidence>
<dbReference type="GO" id="GO:0005886">
    <property type="term" value="C:plasma membrane"/>
    <property type="evidence" value="ECO:0007669"/>
    <property type="project" value="UniProtKB-SubCell"/>
</dbReference>
<feature type="transmembrane region" description="Helical" evidence="8">
    <location>
        <begin position="93"/>
        <end position="111"/>
    </location>
</feature>
<feature type="transmembrane region" description="Helical" evidence="8">
    <location>
        <begin position="365"/>
        <end position="387"/>
    </location>
</feature>
<feature type="transmembrane region" description="Helical" evidence="8">
    <location>
        <begin position="231"/>
        <end position="252"/>
    </location>
</feature>
<dbReference type="AlphaFoldDB" id="A0A0F6RJB0"/>
<feature type="transmembrane region" description="Helical" evidence="8">
    <location>
        <begin position="310"/>
        <end position="328"/>
    </location>
</feature>
<feature type="transmembrane region" description="Helical" evidence="8">
    <location>
        <begin position="12"/>
        <end position="29"/>
    </location>
</feature>
<keyword evidence="7 8" id="KW-0472">Membrane</keyword>
<evidence type="ECO:0000313" key="11">
    <source>
        <dbReference type="Proteomes" id="UP000034103"/>
    </source>
</evidence>
<evidence type="ECO:0000256" key="8">
    <source>
        <dbReference type="SAM" id="Phobius"/>
    </source>
</evidence>
<feature type="transmembrane region" description="Helical" evidence="8">
    <location>
        <begin position="393"/>
        <end position="412"/>
    </location>
</feature>
<dbReference type="InterPro" id="IPR050297">
    <property type="entry name" value="LipidA_mod_glycosyltrf_83"/>
</dbReference>
<keyword evidence="5 8" id="KW-0812">Transmembrane</keyword>
<dbReference type="Proteomes" id="UP000034103">
    <property type="component" value="Chromosome"/>
</dbReference>
<feature type="transmembrane region" description="Helical" evidence="8">
    <location>
        <begin position="123"/>
        <end position="153"/>
    </location>
</feature>
<dbReference type="GO" id="GO:0016763">
    <property type="term" value="F:pentosyltransferase activity"/>
    <property type="evidence" value="ECO:0007669"/>
    <property type="project" value="TreeGrafter"/>
</dbReference>
<protein>
    <submittedName>
        <fullName evidence="10">Glycosyl transferase family 39</fullName>
    </submittedName>
</protein>
<gene>
    <name evidence="10" type="ORF">MYAER_0403</name>
</gene>
<comment type="subcellular location">
    <subcellularLocation>
        <location evidence="1">Cell membrane</location>
        <topology evidence="1">Multi-pass membrane protein</topology>
    </subcellularLocation>
</comment>
<evidence type="ECO:0000256" key="4">
    <source>
        <dbReference type="ARBA" id="ARBA00022679"/>
    </source>
</evidence>
<keyword evidence="2" id="KW-1003">Cell membrane</keyword>
<feature type="transmembrane region" description="Helical" evidence="8">
    <location>
        <begin position="334"/>
        <end position="353"/>
    </location>
</feature>
<dbReference type="PANTHER" id="PTHR33908:SF11">
    <property type="entry name" value="MEMBRANE PROTEIN"/>
    <property type="match status" value="1"/>
</dbReference>
<dbReference type="InterPro" id="IPR038731">
    <property type="entry name" value="RgtA/B/C-like"/>
</dbReference>
<dbReference type="PATRIC" id="fig|1641812.3.peg.420"/>
<evidence type="ECO:0000256" key="7">
    <source>
        <dbReference type="ARBA" id="ARBA00023136"/>
    </source>
</evidence>
<dbReference type="Pfam" id="PF13231">
    <property type="entry name" value="PMT_2"/>
    <property type="match status" value="1"/>
</dbReference>
<dbReference type="HOGENOM" id="CLU_613671_0_0_3"/>
<feature type="transmembrane region" description="Helical" evidence="8">
    <location>
        <begin position="196"/>
        <end position="225"/>
    </location>
</feature>